<dbReference type="SUPFAM" id="SSF49493">
    <property type="entry name" value="HSP40/DnaJ peptide-binding domain"/>
    <property type="match status" value="2"/>
</dbReference>
<dbReference type="CDD" id="cd06257">
    <property type="entry name" value="DnaJ"/>
    <property type="match status" value="1"/>
</dbReference>
<feature type="non-terminal residue" evidence="13">
    <location>
        <position position="1394"/>
    </location>
</feature>
<dbReference type="GO" id="GO:0008270">
    <property type="term" value="F:zinc ion binding"/>
    <property type="evidence" value="ECO:0007669"/>
    <property type="project" value="UniProtKB-KW"/>
</dbReference>
<dbReference type="InterPro" id="IPR018253">
    <property type="entry name" value="DnaJ_domain_CS"/>
</dbReference>
<name>A0A8J9UUR0_9NEOP</name>
<evidence type="ECO:0000256" key="10">
    <source>
        <dbReference type="SAM" id="MobiDB-lite"/>
    </source>
</evidence>
<dbReference type="CDD" id="cd10747">
    <property type="entry name" value="DnaJ_C"/>
    <property type="match status" value="1"/>
</dbReference>
<evidence type="ECO:0000256" key="5">
    <source>
        <dbReference type="ARBA" id="ARBA00022737"/>
    </source>
</evidence>
<dbReference type="SUPFAM" id="SSF57756">
    <property type="entry name" value="Retrovirus zinc finger-like domains"/>
    <property type="match status" value="2"/>
</dbReference>
<dbReference type="FunFam" id="1.10.287.110:FF:000014">
    <property type="entry name" value="dnaJ homolog subfamily A member 1"/>
    <property type="match status" value="1"/>
</dbReference>
<feature type="domain" description="J" evidence="11">
    <location>
        <begin position="996"/>
        <end position="1051"/>
    </location>
</feature>
<evidence type="ECO:0000256" key="1">
    <source>
        <dbReference type="ARBA" id="ARBA00004635"/>
    </source>
</evidence>
<feature type="domain" description="CCHC-type" evidence="12">
    <location>
        <begin position="623"/>
        <end position="639"/>
    </location>
</feature>
<feature type="compositionally biased region" description="Acidic residues" evidence="10">
    <location>
        <begin position="921"/>
        <end position="935"/>
    </location>
</feature>
<dbReference type="Proteomes" id="UP000838878">
    <property type="component" value="Chromosome 5"/>
</dbReference>
<dbReference type="Gene3D" id="2.60.260.20">
    <property type="entry name" value="Urease metallochaperone UreE, N-terminal domain"/>
    <property type="match status" value="2"/>
</dbReference>
<feature type="compositionally biased region" description="Basic and acidic residues" evidence="10">
    <location>
        <begin position="936"/>
        <end position="952"/>
    </location>
</feature>
<feature type="compositionally biased region" description="Acidic residues" evidence="10">
    <location>
        <begin position="429"/>
        <end position="443"/>
    </location>
</feature>
<gene>
    <name evidence="13" type="ORF">BINO364_LOCUS10846</name>
</gene>
<evidence type="ECO:0000256" key="9">
    <source>
        <dbReference type="ARBA" id="ARBA00023288"/>
    </source>
</evidence>
<dbReference type="InterPro" id="IPR001878">
    <property type="entry name" value="Znf_CCHC"/>
</dbReference>
<dbReference type="Gene3D" id="2.10.230.10">
    <property type="entry name" value="Heat shock protein DnaJ, cysteine-rich domain"/>
    <property type="match status" value="1"/>
</dbReference>
<feature type="region of interest" description="Disordered" evidence="10">
    <location>
        <begin position="646"/>
        <end position="665"/>
    </location>
</feature>
<evidence type="ECO:0000256" key="6">
    <source>
        <dbReference type="ARBA" id="ARBA00022771"/>
    </source>
</evidence>
<evidence type="ECO:0000313" key="13">
    <source>
        <dbReference type="EMBL" id="CAH0725239.1"/>
    </source>
</evidence>
<feature type="region of interest" description="Disordered" evidence="10">
    <location>
        <begin position="154"/>
        <end position="179"/>
    </location>
</feature>
<sequence length="1394" mass="160095">MSSSEYNKTTILLNGRNWQAWRFQTQIVLRSKKLLEIVLGREVRPKEEGKTQESWDDREIKAQESMPEEKQSLQELMGRLLVEEERSGSIPSSSASTAPQDSALVVGMRHRIKCFECGKVGHKISECRYRKCFNCQKIGHLIKDCKLSKIKNNEKNKSEKNNSSEKNKPKERSKSSKSESFLCHSTREIECNYSFDSKMFFLDSGASDHMCFIKKYFTEFCELKAKRFVTIGDGTKLEVLGTGKVIVWAFNGSSYVSRTLDDVLYVPNLKVNLFSLASAVNKGHTMVSDSNGCKFYKNNSVTAVADKFDKMYVMRFKLSDVALLTLTDWHIKFAHQNYKYVKEFLDLRDIKYEGQTDQCLPCIQGKQHRLPFSQSSSRVWYPDTRRVEIHRDIVFVKVKNNLDNALEKDETENEEVIENVESIENIKEEQEEDQNQEEDDEIEVGEHRDVQQQEEARSIAEDVTSSEVDMMEEYLDEEFLDAEEDIPKNEEKKNSRKYNKTTILLNGRNWQAWRFQTQIVLRSKKLLEIVLGREVRPKEEGKTQESWDDREIKAQESMPEEKQSLQELMGRLLVEEERSGSIPSSSASTAPQDSALVVGMRHRIKCFECGKVGHKISECRYRKCFNCQKIGHFIKDCKLSKIKNNEKNKSEKNNSSEKNKSKERSKSSKSESFLCHSTREIECNYSFDSKMFFLDSGASDHMCFIKKYFTEFCELKAKRFVTIGDGTKLEVLGTGKVIVWAFNGSSYVSRTLDDVLYVPNLKVKLFSLASAVNKGHTMVSDSNGCKFYKNNSVTAVADKFDKMYVMRFKLSDVALLTLTDWHIKFAHQNYKYVKEFLDLRDIKYEGQTDQCLPCIQGKQHRLPFSQSSSRVWYPDTRRVEIHRDIVFVKVKNNLDNALEKDETENEEVIENVESIENIKEEQEEDQNQEEDDEIEVGEHRDVQQQEEARSIAEDVTSSEVDMMEEYLDEEFLDAEEDIPKNEEKKNSRNSKMVKETTYYDILGVKPNCTTDELKKAYRKLALKYHPDKNPNEGERFKQISQAYEVLSNPDKRKIYDQGGEQALKEGGAGGSGFSSPMDLFDMFFGGGFSGGRRRGRERKGKDVIHQLSVTLEELYKGAVRKLALQKNVICEKCEGRGGKKGAVQVCPTCRGTGLQVQIQQLGPGMIQQIQTMCSECRGQREIIDPKDRCKVCQGRKTVRDRKILEVHVDKGMTDGQKIVFSGEGDQEPEMEPGDLIIVLDEKENEVFKRSGNDLIVRINVELVEALCGFQKVIRTLDDRDIVITVLPGEVTKHGEVKCVLNEGMPMYKNPFEKGLLIIQFLVNFPNSIPPEVIPALENCLPPRPRVEIPELAEECTLMDLDPEQENRRRRGNAANAYDEDDEHPGVNRVQCATG</sequence>
<dbReference type="Gene3D" id="4.10.60.10">
    <property type="entry name" value="Zinc finger, CCHC-type"/>
    <property type="match status" value="2"/>
</dbReference>
<dbReference type="PRINTS" id="PR00625">
    <property type="entry name" value="JDOMAIN"/>
</dbReference>
<dbReference type="Pfam" id="PF01556">
    <property type="entry name" value="DnaJ_C"/>
    <property type="match status" value="1"/>
</dbReference>
<dbReference type="CDD" id="cd10719">
    <property type="entry name" value="DnaJ_zf"/>
    <property type="match status" value="1"/>
</dbReference>
<dbReference type="InterPro" id="IPR002939">
    <property type="entry name" value="DnaJ_C"/>
</dbReference>
<feature type="domain" description="CCHC-type" evidence="12">
    <location>
        <begin position="605"/>
        <end position="621"/>
    </location>
</feature>
<dbReference type="PROSITE" id="PS00636">
    <property type="entry name" value="DNAJ_1"/>
    <property type="match status" value="1"/>
</dbReference>
<feature type="region of interest" description="Disordered" evidence="10">
    <location>
        <begin position="1361"/>
        <end position="1394"/>
    </location>
</feature>
<dbReference type="SUPFAM" id="SSF46565">
    <property type="entry name" value="Chaperone J-domain"/>
    <property type="match status" value="1"/>
</dbReference>
<dbReference type="Pfam" id="PF00098">
    <property type="entry name" value="zf-CCHC"/>
    <property type="match status" value="2"/>
</dbReference>
<keyword evidence="4" id="KW-0479">Metal-binding</keyword>
<evidence type="ECO:0000256" key="8">
    <source>
        <dbReference type="ARBA" id="ARBA00023136"/>
    </source>
</evidence>
<dbReference type="Pfam" id="PF00684">
    <property type="entry name" value="DnaJ_CXXCXGXG"/>
    <property type="match status" value="1"/>
</dbReference>
<dbReference type="OrthoDB" id="550424at2759"/>
<dbReference type="FunFam" id="2.10.230.10:FF:000005">
    <property type="entry name" value="DnaJ homolog subfamily A member 1"/>
    <property type="match status" value="1"/>
</dbReference>
<feature type="region of interest" description="Disordered" evidence="10">
    <location>
        <begin position="914"/>
        <end position="952"/>
    </location>
</feature>
<evidence type="ECO:0000256" key="3">
    <source>
        <dbReference type="ARBA" id="ARBA00022553"/>
    </source>
</evidence>
<keyword evidence="8" id="KW-0472">Membrane</keyword>
<dbReference type="Gene3D" id="1.10.287.110">
    <property type="entry name" value="DnaJ domain"/>
    <property type="match status" value="1"/>
</dbReference>
<dbReference type="GO" id="GO:0009408">
    <property type="term" value="P:response to heat"/>
    <property type="evidence" value="ECO:0007669"/>
    <property type="project" value="InterPro"/>
</dbReference>
<dbReference type="InterPro" id="IPR044713">
    <property type="entry name" value="DNJA1/2-like"/>
</dbReference>
<dbReference type="EMBL" id="OV170225">
    <property type="protein sequence ID" value="CAH0725239.1"/>
    <property type="molecule type" value="Genomic_DNA"/>
</dbReference>
<dbReference type="SMART" id="SM00271">
    <property type="entry name" value="DnaJ"/>
    <property type="match status" value="1"/>
</dbReference>
<dbReference type="SUPFAM" id="SSF57938">
    <property type="entry name" value="DnaJ/Hsp40 cysteine-rich domain"/>
    <property type="match status" value="1"/>
</dbReference>
<dbReference type="FunFam" id="2.60.260.20:FF:000003">
    <property type="entry name" value="DnaJ subfamily A member 2"/>
    <property type="match status" value="1"/>
</dbReference>
<dbReference type="GO" id="GO:0016020">
    <property type="term" value="C:membrane"/>
    <property type="evidence" value="ECO:0007669"/>
    <property type="project" value="UniProtKB-SubCell"/>
</dbReference>
<organism evidence="13 14">
    <name type="scientific">Brenthis ino</name>
    <name type="common">lesser marbled fritillary</name>
    <dbReference type="NCBI Taxonomy" id="405034"/>
    <lineage>
        <taxon>Eukaryota</taxon>
        <taxon>Metazoa</taxon>
        <taxon>Ecdysozoa</taxon>
        <taxon>Arthropoda</taxon>
        <taxon>Hexapoda</taxon>
        <taxon>Insecta</taxon>
        <taxon>Pterygota</taxon>
        <taxon>Neoptera</taxon>
        <taxon>Endopterygota</taxon>
        <taxon>Lepidoptera</taxon>
        <taxon>Glossata</taxon>
        <taxon>Ditrysia</taxon>
        <taxon>Papilionoidea</taxon>
        <taxon>Nymphalidae</taxon>
        <taxon>Heliconiinae</taxon>
        <taxon>Argynnini</taxon>
        <taxon>Brenthis</taxon>
    </lineage>
</organism>
<feature type="domain" description="CCHC-type" evidence="12">
    <location>
        <begin position="113"/>
        <end position="129"/>
    </location>
</feature>
<feature type="region of interest" description="Disordered" evidence="10">
    <location>
        <begin position="423"/>
        <end position="460"/>
    </location>
</feature>
<keyword evidence="9" id="KW-0449">Lipoprotein</keyword>
<keyword evidence="14" id="KW-1185">Reference proteome</keyword>
<dbReference type="InterPro" id="IPR001305">
    <property type="entry name" value="HSP_DnaJ_Cys-rich_dom"/>
</dbReference>
<keyword evidence="6" id="KW-0863">Zinc-finger</keyword>
<keyword evidence="2" id="KW-0488">Methylation</keyword>
<evidence type="ECO:0000259" key="12">
    <source>
        <dbReference type="SMART" id="SM00343"/>
    </source>
</evidence>
<feature type="domain" description="CCHC-type" evidence="12">
    <location>
        <begin position="131"/>
        <end position="147"/>
    </location>
</feature>
<dbReference type="GO" id="GO:0030544">
    <property type="term" value="F:Hsp70 protein binding"/>
    <property type="evidence" value="ECO:0007669"/>
    <property type="project" value="InterPro"/>
</dbReference>
<keyword evidence="5" id="KW-0677">Repeat</keyword>
<comment type="subcellular location">
    <subcellularLocation>
        <location evidence="1">Membrane</location>
        <topology evidence="1">Lipid-anchor</topology>
    </subcellularLocation>
</comment>
<evidence type="ECO:0000259" key="11">
    <source>
        <dbReference type="SMART" id="SM00271"/>
    </source>
</evidence>
<evidence type="ECO:0000256" key="7">
    <source>
        <dbReference type="ARBA" id="ARBA00022833"/>
    </source>
</evidence>
<protein>
    <submittedName>
        <fullName evidence="13">Uncharacterized protein</fullName>
    </submittedName>
</protein>
<keyword evidence="3" id="KW-0597">Phosphoprotein</keyword>
<keyword evidence="7" id="KW-0862">Zinc</keyword>
<dbReference type="InterPro" id="IPR036875">
    <property type="entry name" value="Znf_CCHC_sf"/>
</dbReference>
<evidence type="ECO:0000256" key="2">
    <source>
        <dbReference type="ARBA" id="ARBA00022481"/>
    </source>
</evidence>
<evidence type="ECO:0000256" key="4">
    <source>
        <dbReference type="ARBA" id="ARBA00022723"/>
    </source>
</evidence>
<dbReference type="InterPro" id="IPR036410">
    <property type="entry name" value="HSP_DnaJ_Cys-rich_dom_sf"/>
</dbReference>
<dbReference type="GO" id="GO:0005524">
    <property type="term" value="F:ATP binding"/>
    <property type="evidence" value="ECO:0007669"/>
    <property type="project" value="InterPro"/>
</dbReference>
<dbReference type="InterPro" id="IPR008971">
    <property type="entry name" value="HSP40/DnaJ_pept-bd"/>
</dbReference>
<feature type="compositionally biased region" description="Basic and acidic residues" evidence="10">
    <location>
        <begin position="154"/>
        <end position="177"/>
    </location>
</feature>
<dbReference type="InterPro" id="IPR036869">
    <property type="entry name" value="J_dom_sf"/>
</dbReference>
<proteinExistence type="inferred from homology"/>
<dbReference type="Pfam" id="PF22936">
    <property type="entry name" value="Pol_BBD"/>
    <property type="match status" value="2"/>
</dbReference>
<dbReference type="PANTHER" id="PTHR43888">
    <property type="entry name" value="DNAJ-LIKE-2, ISOFORM A-RELATED"/>
    <property type="match status" value="1"/>
</dbReference>
<accession>A0A8J9UUR0</accession>
<reference evidence="13" key="1">
    <citation type="submission" date="2021-12" db="EMBL/GenBank/DDBJ databases">
        <authorList>
            <person name="Martin H S."/>
        </authorList>
    </citation>
    <scope>NUCLEOTIDE SEQUENCE</scope>
</reference>
<dbReference type="HAMAP" id="MF_01152">
    <property type="entry name" value="DnaJ"/>
    <property type="match status" value="1"/>
</dbReference>
<dbReference type="GO" id="GO:0051082">
    <property type="term" value="F:unfolded protein binding"/>
    <property type="evidence" value="ECO:0007669"/>
    <property type="project" value="InterPro"/>
</dbReference>
<dbReference type="InterPro" id="IPR012724">
    <property type="entry name" value="DnaJ"/>
</dbReference>
<dbReference type="GO" id="GO:0003676">
    <property type="term" value="F:nucleic acid binding"/>
    <property type="evidence" value="ECO:0007669"/>
    <property type="project" value="InterPro"/>
</dbReference>
<dbReference type="Pfam" id="PF00226">
    <property type="entry name" value="DnaJ"/>
    <property type="match status" value="1"/>
</dbReference>
<dbReference type="InterPro" id="IPR054722">
    <property type="entry name" value="PolX-like_BBD"/>
</dbReference>
<dbReference type="GO" id="GO:0006457">
    <property type="term" value="P:protein folding"/>
    <property type="evidence" value="ECO:0007669"/>
    <property type="project" value="InterPro"/>
</dbReference>
<dbReference type="SMART" id="SM00343">
    <property type="entry name" value="ZnF_C2HC"/>
    <property type="match status" value="4"/>
</dbReference>
<evidence type="ECO:0000313" key="14">
    <source>
        <dbReference type="Proteomes" id="UP000838878"/>
    </source>
</evidence>
<feature type="compositionally biased region" description="Basic and acidic residues" evidence="10">
    <location>
        <begin position="444"/>
        <end position="460"/>
    </location>
</feature>
<dbReference type="InterPro" id="IPR001623">
    <property type="entry name" value="DnaJ_domain"/>
</dbReference>